<dbReference type="Proteomes" id="UP001143674">
    <property type="component" value="Unassembled WGS sequence"/>
</dbReference>
<dbReference type="SMART" id="SM00028">
    <property type="entry name" value="TPR"/>
    <property type="match status" value="4"/>
</dbReference>
<evidence type="ECO:0000256" key="4">
    <source>
        <dbReference type="SAM" id="MobiDB-lite"/>
    </source>
</evidence>
<dbReference type="InterPro" id="IPR011990">
    <property type="entry name" value="TPR-like_helical_dom_sf"/>
</dbReference>
<dbReference type="PANTHER" id="PTHR44858">
    <property type="entry name" value="TETRATRICOPEPTIDE REPEAT PROTEIN 6"/>
    <property type="match status" value="1"/>
</dbReference>
<dbReference type="RefSeq" id="WP_247589034.1">
    <property type="nucleotide sequence ID" value="NZ_JABZEH010000001.1"/>
</dbReference>
<dbReference type="PANTHER" id="PTHR44858:SF1">
    <property type="entry name" value="UDP-N-ACETYLGLUCOSAMINE--PEPTIDE N-ACETYLGLUCOSAMINYLTRANSFERASE SPINDLY-RELATED"/>
    <property type="match status" value="1"/>
</dbReference>
<dbReference type="PROSITE" id="PS50005">
    <property type="entry name" value="TPR"/>
    <property type="match status" value="1"/>
</dbReference>
<reference evidence="5" key="1">
    <citation type="submission" date="2021-09" db="EMBL/GenBank/DDBJ databases">
        <title>Genomic analysis of Ralstonia spp.</title>
        <authorList>
            <person name="Aburjaile F."/>
            <person name="Ariute J.C."/>
            <person name="Pais A.K.L."/>
            <person name="Albuquerque G.M.R."/>
            <person name="Silva A.M.F."/>
            <person name="Brenig B."/>
            <person name="Azevedo V."/>
            <person name="Matiuzzi M."/>
            <person name="Ramos R."/>
            <person name="Goes-Neto A."/>
            <person name="Soares S."/>
            <person name="Iseppon A.M.B."/>
            <person name="Souza E."/>
            <person name="Gama M."/>
        </authorList>
    </citation>
    <scope>NUCLEOTIDE SEQUENCE</scope>
    <source>
        <strain evidence="5">B4</strain>
    </source>
</reference>
<protein>
    <submittedName>
        <fullName evidence="5">Tetratricopeptide repeat protein</fullName>
    </submittedName>
</protein>
<feature type="repeat" description="TPR" evidence="3">
    <location>
        <begin position="406"/>
        <end position="439"/>
    </location>
</feature>
<evidence type="ECO:0000313" key="5">
    <source>
        <dbReference type="EMBL" id="MDB0524035.1"/>
    </source>
</evidence>
<feature type="region of interest" description="Disordered" evidence="4">
    <location>
        <begin position="59"/>
        <end position="82"/>
    </location>
</feature>
<keyword evidence="2 3" id="KW-0802">TPR repeat</keyword>
<dbReference type="InterPro" id="IPR050498">
    <property type="entry name" value="Ycf3"/>
</dbReference>
<dbReference type="NCBIfam" id="NF047558">
    <property type="entry name" value="TPR_END_plus"/>
    <property type="match status" value="1"/>
</dbReference>
<proteinExistence type="predicted"/>
<accession>A0AAE3NKR7</accession>
<dbReference type="SUPFAM" id="SSF48452">
    <property type="entry name" value="TPR-like"/>
    <property type="match status" value="2"/>
</dbReference>
<evidence type="ECO:0000256" key="1">
    <source>
        <dbReference type="ARBA" id="ARBA00022737"/>
    </source>
</evidence>
<dbReference type="EMBL" id="JAIVEX010000012">
    <property type="protein sequence ID" value="MDB0524035.1"/>
    <property type="molecule type" value="Genomic_DNA"/>
</dbReference>
<organism evidence="5 6">
    <name type="scientific">Ralstonia solanacearum</name>
    <name type="common">Pseudomonas solanacearum</name>
    <dbReference type="NCBI Taxonomy" id="305"/>
    <lineage>
        <taxon>Bacteria</taxon>
        <taxon>Pseudomonadati</taxon>
        <taxon>Pseudomonadota</taxon>
        <taxon>Betaproteobacteria</taxon>
        <taxon>Burkholderiales</taxon>
        <taxon>Burkholderiaceae</taxon>
        <taxon>Ralstonia</taxon>
        <taxon>Ralstonia solanacearum species complex</taxon>
    </lineage>
</organism>
<dbReference type="Pfam" id="PF13414">
    <property type="entry name" value="TPR_11"/>
    <property type="match status" value="1"/>
</dbReference>
<gene>
    <name evidence="5" type="ORF">LBW55_20735</name>
</gene>
<evidence type="ECO:0000256" key="2">
    <source>
        <dbReference type="ARBA" id="ARBA00022803"/>
    </source>
</evidence>
<evidence type="ECO:0000313" key="6">
    <source>
        <dbReference type="Proteomes" id="UP001143674"/>
    </source>
</evidence>
<evidence type="ECO:0000256" key="3">
    <source>
        <dbReference type="PROSITE-ProRule" id="PRU00339"/>
    </source>
</evidence>
<dbReference type="AlphaFoldDB" id="A0AAE3NKR7"/>
<keyword evidence="1" id="KW-0677">Repeat</keyword>
<dbReference type="Pfam" id="PF13431">
    <property type="entry name" value="TPR_17"/>
    <property type="match status" value="1"/>
</dbReference>
<name>A0AAE3NKR7_RALSL</name>
<dbReference type="Gene3D" id="3.40.50.10070">
    <property type="entry name" value="TolB, N-terminal domain"/>
    <property type="match status" value="1"/>
</dbReference>
<dbReference type="Gene3D" id="1.25.40.10">
    <property type="entry name" value="Tetratricopeptide repeat domain"/>
    <property type="match status" value="2"/>
</dbReference>
<comment type="caution">
    <text evidence="5">The sequence shown here is derived from an EMBL/GenBank/DDBJ whole genome shotgun (WGS) entry which is preliminary data.</text>
</comment>
<sequence>MAITGFAPQEFIARLIRNIAAPERVGHWSRLALDARPVIVLVGVAIIVADVLYRNRHRPVTAVPGRPPRPEDGAGRLQPDGKALVASEPSESEVLPLLPLPLPEHPWRSEGRVILVVLPFESLGGSDKYDYFSEGLTEDMITQLARLSPERLGVIARTSAMRYKSTTKTIHQIGQDLGVSHVLEGSVRRAGDRVRVAAQLIRVSDETHLWAETYEGNRHDILALQIEVAKAIAREIEIKLTPHEQGRLDRTPAIDAQAHEAYLKGRHFWSKRTEEGMRKSIEYFQLAIEHQPNFAAAYDGVADAYTMLACRGVSPARETFHQAKMAARKALQIEPDLGEAYASLAHVRLHDWDWVGLEQDFLRAIELNPGHAIAYYWYAEYLMAAGRAEEAIARVRQSRQMDPLNSVLNSSVAVILYLARRYDQAREELHQALEIDPNHFLLHFRLGLVYQQQQLFDDAIAEMQTAVTLSGRSTEALTGLAQTYAAADMRAAMQQIVDALENASEKHYIHPYNMARVFGSLGDQEQTFGWLEKAYDEHSPDFIELRTEPTFDSVRSDPRFSALLSRVGFNQI</sequence>
<dbReference type="InterPro" id="IPR019734">
    <property type="entry name" value="TPR_rpt"/>
</dbReference>